<dbReference type="GO" id="GO:0046872">
    <property type="term" value="F:metal ion binding"/>
    <property type="evidence" value="ECO:0007669"/>
    <property type="project" value="UniProtKB-KW"/>
</dbReference>
<evidence type="ECO:0000313" key="6">
    <source>
        <dbReference type="EMBL" id="PSW04433.1"/>
    </source>
</evidence>
<accession>A0A2T3MWW2</accession>
<dbReference type="CDD" id="cd03528">
    <property type="entry name" value="Rieske_RO_ferredoxin"/>
    <property type="match status" value="1"/>
</dbReference>
<dbReference type="Gene3D" id="2.102.10.10">
    <property type="entry name" value="Rieske [2Fe-2S] iron-sulphur domain"/>
    <property type="match status" value="1"/>
</dbReference>
<evidence type="ECO:0000256" key="2">
    <source>
        <dbReference type="ARBA" id="ARBA00022723"/>
    </source>
</evidence>
<dbReference type="PROSITE" id="PS51296">
    <property type="entry name" value="RIESKE"/>
    <property type="match status" value="1"/>
</dbReference>
<keyword evidence="3" id="KW-0408">Iron</keyword>
<dbReference type="PANTHER" id="PTHR21496:SF23">
    <property type="entry name" value="3-PHENYLPROPIONATE_CINNAMIC ACID DIOXYGENASE FERREDOXIN SUBUNIT"/>
    <property type="match status" value="1"/>
</dbReference>
<protein>
    <submittedName>
        <fullName evidence="6">Ferredoxin</fullName>
    </submittedName>
</protein>
<evidence type="ECO:0000259" key="5">
    <source>
        <dbReference type="PROSITE" id="PS51296"/>
    </source>
</evidence>
<gene>
    <name evidence="6" type="ORF">C9I89_14015</name>
</gene>
<dbReference type="InterPro" id="IPR036922">
    <property type="entry name" value="Rieske_2Fe-2S_sf"/>
</dbReference>
<keyword evidence="4" id="KW-0411">Iron-sulfur</keyword>
<dbReference type="InterPro" id="IPR017941">
    <property type="entry name" value="Rieske_2Fe-2S"/>
</dbReference>
<proteinExistence type="predicted"/>
<dbReference type="OrthoDB" id="9800167at2"/>
<evidence type="ECO:0000256" key="4">
    <source>
        <dbReference type="ARBA" id="ARBA00023014"/>
    </source>
</evidence>
<name>A0A2T3MWW2_9GAMM</name>
<reference evidence="6 7" key="1">
    <citation type="submission" date="2018-03" db="EMBL/GenBank/DDBJ databases">
        <title>Whole genome sequencing of Histamine producing bacteria.</title>
        <authorList>
            <person name="Butler K."/>
        </authorList>
    </citation>
    <scope>NUCLEOTIDE SEQUENCE [LARGE SCALE GENOMIC DNA]</scope>
    <source>
        <strain evidence="6 7">DSM 16190</strain>
    </source>
</reference>
<dbReference type="Proteomes" id="UP000240904">
    <property type="component" value="Unassembled WGS sequence"/>
</dbReference>
<keyword evidence="7" id="KW-1185">Reference proteome</keyword>
<comment type="caution">
    <text evidence="6">The sequence shown here is derived from an EMBL/GenBank/DDBJ whole genome shotgun (WGS) entry which is preliminary data.</text>
</comment>
<evidence type="ECO:0000256" key="1">
    <source>
        <dbReference type="ARBA" id="ARBA00022714"/>
    </source>
</evidence>
<dbReference type="AlphaFoldDB" id="A0A2T3MWW2"/>
<keyword evidence="2" id="KW-0479">Metal-binding</keyword>
<dbReference type="EMBL" id="PYMC01000009">
    <property type="protein sequence ID" value="PSW04433.1"/>
    <property type="molecule type" value="Genomic_DNA"/>
</dbReference>
<evidence type="ECO:0000256" key="3">
    <source>
        <dbReference type="ARBA" id="ARBA00023004"/>
    </source>
</evidence>
<feature type="domain" description="Rieske" evidence="5">
    <location>
        <begin position="5"/>
        <end position="100"/>
    </location>
</feature>
<dbReference type="Pfam" id="PF00355">
    <property type="entry name" value="Rieske"/>
    <property type="match status" value="1"/>
</dbReference>
<dbReference type="RefSeq" id="WP_107283962.1">
    <property type="nucleotide sequence ID" value="NZ_PYMC01000009.1"/>
</dbReference>
<dbReference type="SUPFAM" id="SSF50022">
    <property type="entry name" value="ISP domain"/>
    <property type="match status" value="1"/>
</dbReference>
<sequence>MTTWMDAIAVNELPAGESTAVELGNTELLLVNADGHFYAVENVCSHDGEALAGGEIDGEEIICPRHGARFCLKTGQVLCAPAYEDIKTYPVRITGNRVQVSVECDRD</sequence>
<dbReference type="GO" id="GO:0051537">
    <property type="term" value="F:2 iron, 2 sulfur cluster binding"/>
    <property type="evidence" value="ECO:0007669"/>
    <property type="project" value="UniProtKB-KW"/>
</dbReference>
<evidence type="ECO:0000313" key="7">
    <source>
        <dbReference type="Proteomes" id="UP000240904"/>
    </source>
</evidence>
<organism evidence="6 7">
    <name type="scientific">Photobacterium lipolyticum</name>
    <dbReference type="NCBI Taxonomy" id="266810"/>
    <lineage>
        <taxon>Bacteria</taxon>
        <taxon>Pseudomonadati</taxon>
        <taxon>Pseudomonadota</taxon>
        <taxon>Gammaproteobacteria</taxon>
        <taxon>Vibrionales</taxon>
        <taxon>Vibrionaceae</taxon>
        <taxon>Photobacterium</taxon>
    </lineage>
</organism>
<dbReference type="PANTHER" id="PTHR21496">
    <property type="entry name" value="FERREDOXIN-RELATED"/>
    <property type="match status" value="1"/>
</dbReference>
<keyword evidence="1" id="KW-0001">2Fe-2S</keyword>